<comment type="similarity">
    <text evidence="1">Belongs to the histone H3 family.</text>
</comment>
<evidence type="ECO:0000313" key="4">
    <source>
        <dbReference type="Proteomes" id="UP001066276"/>
    </source>
</evidence>
<keyword evidence="4" id="KW-1185">Reference proteome</keyword>
<dbReference type="EMBL" id="JANPWB010000001">
    <property type="protein sequence ID" value="KAJ1214325.1"/>
    <property type="molecule type" value="Genomic_DNA"/>
</dbReference>
<dbReference type="GO" id="GO:0046982">
    <property type="term" value="F:protein heterodimerization activity"/>
    <property type="evidence" value="ECO:0007669"/>
    <property type="project" value="InterPro"/>
</dbReference>
<evidence type="ECO:0000313" key="3">
    <source>
        <dbReference type="EMBL" id="KAJ1214325.1"/>
    </source>
</evidence>
<evidence type="ECO:0000256" key="1">
    <source>
        <dbReference type="ARBA" id="ARBA00010343"/>
    </source>
</evidence>
<organism evidence="3 4">
    <name type="scientific">Pleurodeles waltl</name>
    <name type="common">Iberian ribbed newt</name>
    <dbReference type="NCBI Taxonomy" id="8319"/>
    <lineage>
        <taxon>Eukaryota</taxon>
        <taxon>Metazoa</taxon>
        <taxon>Chordata</taxon>
        <taxon>Craniata</taxon>
        <taxon>Vertebrata</taxon>
        <taxon>Euteleostomi</taxon>
        <taxon>Amphibia</taxon>
        <taxon>Batrachia</taxon>
        <taxon>Caudata</taxon>
        <taxon>Salamandroidea</taxon>
        <taxon>Salamandridae</taxon>
        <taxon>Pleurodelinae</taxon>
        <taxon>Pleurodeles</taxon>
    </lineage>
</organism>
<name>A0AAV7WK00_PLEWA</name>
<dbReference type="GO" id="GO:0003677">
    <property type="term" value="F:DNA binding"/>
    <property type="evidence" value="ECO:0007669"/>
    <property type="project" value="InterPro"/>
</dbReference>
<sequence length="146" mass="15977">MVVVRNSEYRVSGDQNIMIKMLKNKNIEAVVYCLVRCAEAAHALAMAYTKQITHKTTGGKAPLKQLATKAAHKSTPATGGVKKPHCYCPGTVALHQFCTTRYSFYSAQNCKSEAKPEPEVHRASHASERSKEADRAAQDAAVRSNN</sequence>
<dbReference type="InterPro" id="IPR000164">
    <property type="entry name" value="Histone_H3/CENP-A"/>
</dbReference>
<dbReference type="PANTHER" id="PTHR11426">
    <property type="entry name" value="HISTONE H3"/>
    <property type="match status" value="1"/>
</dbReference>
<comment type="caution">
    <text evidence="3">The sequence shown here is derived from an EMBL/GenBank/DDBJ whole genome shotgun (WGS) entry which is preliminary data.</text>
</comment>
<evidence type="ECO:0000256" key="2">
    <source>
        <dbReference type="SAM" id="MobiDB-lite"/>
    </source>
</evidence>
<dbReference type="Proteomes" id="UP001066276">
    <property type="component" value="Chromosome 1_1"/>
</dbReference>
<reference evidence="3" key="1">
    <citation type="journal article" date="2022" name="bioRxiv">
        <title>Sequencing and chromosome-scale assembly of the giantPleurodeles waltlgenome.</title>
        <authorList>
            <person name="Brown T."/>
            <person name="Elewa A."/>
            <person name="Iarovenko S."/>
            <person name="Subramanian E."/>
            <person name="Araus A.J."/>
            <person name="Petzold A."/>
            <person name="Susuki M."/>
            <person name="Suzuki K.-i.T."/>
            <person name="Hayashi T."/>
            <person name="Toyoda A."/>
            <person name="Oliveira C."/>
            <person name="Osipova E."/>
            <person name="Leigh N.D."/>
            <person name="Simon A."/>
            <person name="Yun M.H."/>
        </authorList>
    </citation>
    <scope>NUCLEOTIDE SEQUENCE</scope>
    <source>
        <strain evidence="3">20211129_DDA</strain>
        <tissue evidence="3">Liver</tissue>
    </source>
</reference>
<dbReference type="InterPro" id="IPR009072">
    <property type="entry name" value="Histone-fold"/>
</dbReference>
<accession>A0AAV7WK00</accession>
<proteinExistence type="inferred from homology"/>
<dbReference type="AlphaFoldDB" id="A0AAV7WK00"/>
<dbReference type="GO" id="GO:0000786">
    <property type="term" value="C:nucleosome"/>
    <property type="evidence" value="ECO:0007669"/>
    <property type="project" value="InterPro"/>
</dbReference>
<protein>
    <submittedName>
        <fullName evidence="3">Uncharacterized protein</fullName>
    </submittedName>
</protein>
<feature type="compositionally biased region" description="Basic and acidic residues" evidence="2">
    <location>
        <begin position="113"/>
        <end position="137"/>
    </location>
</feature>
<dbReference type="Gene3D" id="1.10.20.10">
    <property type="entry name" value="Histone, subunit A"/>
    <property type="match status" value="1"/>
</dbReference>
<dbReference type="PRINTS" id="PR00622">
    <property type="entry name" value="HISTONEH3"/>
</dbReference>
<dbReference type="SUPFAM" id="SSF47113">
    <property type="entry name" value="Histone-fold"/>
    <property type="match status" value="1"/>
</dbReference>
<gene>
    <name evidence="3" type="ORF">NDU88_001944</name>
</gene>
<dbReference type="GO" id="GO:0030527">
    <property type="term" value="F:structural constituent of chromatin"/>
    <property type="evidence" value="ECO:0007669"/>
    <property type="project" value="InterPro"/>
</dbReference>
<feature type="region of interest" description="Disordered" evidence="2">
    <location>
        <begin position="113"/>
        <end position="146"/>
    </location>
</feature>